<feature type="transmembrane region" description="Helical" evidence="1">
    <location>
        <begin position="86"/>
        <end position="105"/>
    </location>
</feature>
<keyword evidence="1" id="KW-0472">Membrane</keyword>
<organism evidence="2 3">
    <name type="scientific">Qipengyuania qiaonensis</name>
    <dbReference type="NCBI Taxonomy" id="2867240"/>
    <lineage>
        <taxon>Bacteria</taxon>
        <taxon>Pseudomonadati</taxon>
        <taxon>Pseudomonadota</taxon>
        <taxon>Alphaproteobacteria</taxon>
        <taxon>Sphingomonadales</taxon>
        <taxon>Erythrobacteraceae</taxon>
        <taxon>Qipengyuania</taxon>
    </lineage>
</organism>
<dbReference type="EMBL" id="JAIGNO010000006">
    <property type="protein sequence ID" value="MBX7483074.1"/>
    <property type="molecule type" value="Genomic_DNA"/>
</dbReference>
<keyword evidence="1" id="KW-1133">Transmembrane helix</keyword>
<dbReference type="InterPro" id="IPR009325">
    <property type="entry name" value="DUF983"/>
</dbReference>
<evidence type="ECO:0000313" key="2">
    <source>
        <dbReference type="EMBL" id="MBX7483074.1"/>
    </source>
</evidence>
<evidence type="ECO:0000313" key="3">
    <source>
        <dbReference type="Proteomes" id="UP000755104"/>
    </source>
</evidence>
<sequence length="129" mass="13884">MSSENPETREGQPGLSEAALLGLCPRCGAKTMFDGMLAFSERCGICGLGYSRFNVGDGPAALLTLAVGTITVALAIWVELSFVPAWWVHVLIWIPVTFALVLGGLRITKAWLLASEYRNDAREAGSRDI</sequence>
<name>A0ABS7JB50_9SPHN</name>
<reference evidence="2 3" key="1">
    <citation type="submission" date="2021-08" db="EMBL/GenBank/DDBJ databases">
        <title>Comparative Genomics Analysis of the Genus Qipengyuania Reveals Extensive Genetic Diversity and Metabolic Versatility, Including the Description of Fifteen Novel Species.</title>
        <authorList>
            <person name="Liu Y."/>
        </authorList>
    </citation>
    <scope>NUCLEOTIDE SEQUENCE [LARGE SCALE GENOMIC DNA]</scope>
    <source>
        <strain evidence="2 3">6D47A</strain>
    </source>
</reference>
<comment type="caution">
    <text evidence="2">The sequence shown here is derived from an EMBL/GenBank/DDBJ whole genome shotgun (WGS) entry which is preliminary data.</text>
</comment>
<dbReference type="Pfam" id="PF06170">
    <property type="entry name" value="DUF983"/>
    <property type="match status" value="1"/>
</dbReference>
<feature type="transmembrane region" description="Helical" evidence="1">
    <location>
        <begin position="60"/>
        <end position="80"/>
    </location>
</feature>
<accession>A0ABS7JB50</accession>
<gene>
    <name evidence="2" type="ORF">K3174_11080</name>
</gene>
<evidence type="ECO:0000256" key="1">
    <source>
        <dbReference type="SAM" id="Phobius"/>
    </source>
</evidence>
<keyword evidence="1" id="KW-0812">Transmembrane</keyword>
<keyword evidence="3" id="KW-1185">Reference proteome</keyword>
<dbReference type="Proteomes" id="UP000755104">
    <property type="component" value="Unassembled WGS sequence"/>
</dbReference>
<proteinExistence type="predicted"/>
<protein>
    <submittedName>
        <fullName evidence="2">DUF983 domain-containing protein</fullName>
    </submittedName>
</protein>